<evidence type="ECO:0000313" key="1">
    <source>
        <dbReference type="EMBL" id="GAA1428323.1"/>
    </source>
</evidence>
<organism evidence="1 2">
    <name type="scientific">Streptomyces thermospinosisporus</name>
    <dbReference type="NCBI Taxonomy" id="161482"/>
    <lineage>
        <taxon>Bacteria</taxon>
        <taxon>Bacillati</taxon>
        <taxon>Actinomycetota</taxon>
        <taxon>Actinomycetes</taxon>
        <taxon>Kitasatosporales</taxon>
        <taxon>Streptomycetaceae</taxon>
        <taxon>Streptomyces</taxon>
    </lineage>
</organism>
<keyword evidence="2" id="KW-1185">Reference proteome</keyword>
<gene>
    <name evidence="1" type="ORF">GCM10009601_41270</name>
</gene>
<protein>
    <submittedName>
        <fullName evidence="1">Uncharacterized protein</fullName>
    </submittedName>
</protein>
<dbReference type="EMBL" id="BAAAIZ010000063">
    <property type="protein sequence ID" value="GAA1428323.1"/>
    <property type="molecule type" value="Genomic_DNA"/>
</dbReference>
<accession>A0ABP4JTL5</accession>
<comment type="caution">
    <text evidence="1">The sequence shown here is derived from an EMBL/GenBank/DDBJ whole genome shotgun (WGS) entry which is preliminary data.</text>
</comment>
<evidence type="ECO:0000313" key="2">
    <source>
        <dbReference type="Proteomes" id="UP001500973"/>
    </source>
</evidence>
<dbReference type="Proteomes" id="UP001500973">
    <property type="component" value="Unassembled WGS sequence"/>
</dbReference>
<reference evidence="2" key="1">
    <citation type="journal article" date="2019" name="Int. J. Syst. Evol. Microbiol.">
        <title>The Global Catalogue of Microorganisms (GCM) 10K type strain sequencing project: providing services to taxonomists for standard genome sequencing and annotation.</title>
        <authorList>
            <consortium name="The Broad Institute Genomics Platform"/>
            <consortium name="The Broad Institute Genome Sequencing Center for Infectious Disease"/>
            <person name="Wu L."/>
            <person name="Ma J."/>
        </authorList>
    </citation>
    <scope>NUCLEOTIDE SEQUENCE [LARGE SCALE GENOMIC DNA]</scope>
    <source>
        <strain evidence="2">JCM 11756</strain>
    </source>
</reference>
<dbReference type="RefSeq" id="WP_425580781.1">
    <property type="nucleotide sequence ID" value="NZ_BAAAIZ010000063.1"/>
</dbReference>
<sequence length="64" mass="7216">MTFGKLVFLTTCGAPASYQQQQHAAAQDIRRPDVRNLVADMAARDRRRTLPELHHFSRQLGVPA</sequence>
<name>A0ABP4JTL5_9ACTN</name>
<proteinExistence type="predicted"/>